<evidence type="ECO:0000313" key="14">
    <source>
        <dbReference type="Proteomes" id="UP001216579"/>
    </source>
</evidence>
<feature type="transmembrane region" description="Helical" evidence="11">
    <location>
        <begin position="79"/>
        <end position="98"/>
    </location>
</feature>
<keyword evidence="6 11" id="KW-0812">Transmembrane</keyword>
<dbReference type="EC" id="2.7.13.3" evidence="3"/>
<dbReference type="InterPro" id="IPR005467">
    <property type="entry name" value="His_kinase_dom"/>
</dbReference>
<dbReference type="InterPro" id="IPR036890">
    <property type="entry name" value="HATPase_C_sf"/>
</dbReference>
<dbReference type="EMBL" id="JARJBC010000024">
    <property type="protein sequence ID" value="MDF3293228.1"/>
    <property type="molecule type" value="Genomic_DNA"/>
</dbReference>
<protein>
    <recommendedName>
        <fullName evidence="3">histidine kinase</fullName>
        <ecNumber evidence="3">2.7.13.3</ecNumber>
    </recommendedName>
</protein>
<comment type="catalytic activity">
    <reaction evidence="1">
        <text>ATP + protein L-histidine = ADP + protein N-phospho-L-histidine.</text>
        <dbReference type="EC" id="2.7.13.3"/>
    </reaction>
</comment>
<evidence type="ECO:0000313" key="13">
    <source>
        <dbReference type="EMBL" id="MDF3293228.1"/>
    </source>
</evidence>
<dbReference type="SUPFAM" id="SSF55874">
    <property type="entry name" value="ATPase domain of HSP90 chaperone/DNA topoisomerase II/histidine kinase"/>
    <property type="match status" value="1"/>
</dbReference>
<dbReference type="RefSeq" id="WP_276096167.1">
    <property type="nucleotide sequence ID" value="NZ_JARJBC010000024.1"/>
</dbReference>
<name>A0ABT5ZW16_9ACTN</name>
<evidence type="ECO:0000256" key="3">
    <source>
        <dbReference type="ARBA" id="ARBA00012438"/>
    </source>
</evidence>
<dbReference type="SMART" id="SM00387">
    <property type="entry name" value="HATPase_c"/>
    <property type="match status" value="1"/>
</dbReference>
<reference evidence="13 14" key="1">
    <citation type="submission" date="2023-03" db="EMBL/GenBank/DDBJ databases">
        <title>Draft genome sequence of Streptomyces sp. RB6PN23 isolated from peat swamp forest in Thailand.</title>
        <authorList>
            <person name="Klaysubun C."/>
            <person name="Duangmal K."/>
        </authorList>
    </citation>
    <scope>NUCLEOTIDE SEQUENCE [LARGE SCALE GENOMIC DNA]</scope>
    <source>
        <strain evidence="13 14">RB6PN23</strain>
    </source>
</reference>
<dbReference type="SMART" id="SM00388">
    <property type="entry name" value="HisKA"/>
    <property type="match status" value="1"/>
</dbReference>
<evidence type="ECO:0000256" key="8">
    <source>
        <dbReference type="ARBA" id="ARBA00022989"/>
    </source>
</evidence>
<evidence type="ECO:0000256" key="9">
    <source>
        <dbReference type="ARBA" id="ARBA00023012"/>
    </source>
</evidence>
<accession>A0ABT5ZW16</accession>
<evidence type="ECO:0000256" key="1">
    <source>
        <dbReference type="ARBA" id="ARBA00000085"/>
    </source>
</evidence>
<dbReference type="SUPFAM" id="SSF47384">
    <property type="entry name" value="Homodimeric domain of signal transducing histidine kinase"/>
    <property type="match status" value="1"/>
</dbReference>
<dbReference type="PROSITE" id="PS50109">
    <property type="entry name" value="HIS_KIN"/>
    <property type="match status" value="1"/>
</dbReference>
<evidence type="ECO:0000256" key="10">
    <source>
        <dbReference type="ARBA" id="ARBA00023136"/>
    </source>
</evidence>
<evidence type="ECO:0000256" key="5">
    <source>
        <dbReference type="ARBA" id="ARBA00022679"/>
    </source>
</evidence>
<evidence type="ECO:0000256" key="4">
    <source>
        <dbReference type="ARBA" id="ARBA00022553"/>
    </source>
</evidence>
<dbReference type="CDD" id="cd00082">
    <property type="entry name" value="HisKA"/>
    <property type="match status" value="1"/>
</dbReference>
<dbReference type="PANTHER" id="PTHR45436">
    <property type="entry name" value="SENSOR HISTIDINE KINASE YKOH"/>
    <property type="match status" value="1"/>
</dbReference>
<sequence length="339" mass="35968">MRHLSLRNRLTLLYSGAMLLAGGVLLTLNWLSVRQAIGSRAAILKPPVDTAPTVVSPAATAPVPATHFDTFESAVLGDLLLRSGIALVLMTACAAFLGRRLAGRWIDRLEKAYAAQRVFTAQASHELRTPLTLQRTALEVPLAQGRVPAHLQPALRQALAATSRSEELIASLLALAKGESGTLHPTRTDLCHLVAAALTDVSPEIQALSLQVRTELGPAPVEGDAPLLAQLVSNVVTNAVRHNVPHGELHIASRHDRVEGRSQLIVSNTGTVLDQATTADLFMPFRRGTPRSGGPRGSGLGLSVVKAVAEAHRGSVDARCRKGGGLEIRVRLPDRLTSA</sequence>
<keyword evidence="14" id="KW-1185">Reference proteome</keyword>
<dbReference type="Pfam" id="PF00512">
    <property type="entry name" value="HisKA"/>
    <property type="match status" value="1"/>
</dbReference>
<dbReference type="Gene3D" id="3.30.565.10">
    <property type="entry name" value="Histidine kinase-like ATPase, C-terminal domain"/>
    <property type="match status" value="1"/>
</dbReference>
<dbReference type="InterPro" id="IPR004358">
    <property type="entry name" value="Sig_transdc_His_kin-like_C"/>
</dbReference>
<dbReference type="PANTHER" id="PTHR45436:SF5">
    <property type="entry name" value="SENSOR HISTIDINE KINASE TRCS"/>
    <property type="match status" value="1"/>
</dbReference>
<keyword evidence="9" id="KW-0902">Two-component regulatory system</keyword>
<feature type="transmembrane region" description="Helical" evidence="11">
    <location>
        <begin position="12"/>
        <end position="31"/>
    </location>
</feature>
<dbReference type="GO" id="GO:0016301">
    <property type="term" value="F:kinase activity"/>
    <property type="evidence" value="ECO:0007669"/>
    <property type="project" value="UniProtKB-KW"/>
</dbReference>
<comment type="caution">
    <text evidence="13">The sequence shown here is derived from an EMBL/GenBank/DDBJ whole genome shotgun (WGS) entry which is preliminary data.</text>
</comment>
<dbReference type="Pfam" id="PF02518">
    <property type="entry name" value="HATPase_c"/>
    <property type="match status" value="1"/>
</dbReference>
<comment type="subcellular location">
    <subcellularLocation>
        <location evidence="2">Cell membrane</location>
    </subcellularLocation>
</comment>
<keyword evidence="10 11" id="KW-0472">Membrane</keyword>
<gene>
    <name evidence="13" type="ORF">P3G67_29245</name>
</gene>
<organism evidence="13 14">
    <name type="scientific">Streptomyces silvisoli</name>
    <dbReference type="NCBI Taxonomy" id="3034235"/>
    <lineage>
        <taxon>Bacteria</taxon>
        <taxon>Bacillati</taxon>
        <taxon>Actinomycetota</taxon>
        <taxon>Actinomycetes</taxon>
        <taxon>Kitasatosporales</taxon>
        <taxon>Streptomycetaceae</taxon>
        <taxon>Streptomyces</taxon>
    </lineage>
</organism>
<keyword evidence="5" id="KW-0808">Transferase</keyword>
<evidence type="ECO:0000256" key="7">
    <source>
        <dbReference type="ARBA" id="ARBA00022777"/>
    </source>
</evidence>
<feature type="domain" description="Histidine kinase" evidence="12">
    <location>
        <begin position="122"/>
        <end position="336"/>
    </location>
</feature>
<evidence type="ECO:0000256" key="2">
    <source>
        <dbReference type="ARBA" id="ARBA00004236"/>
    </source>
</evidence>
<dbReference type="PRINTS" id="PR00344">
    <property type="entry name" value="BCTRLSENSOR"/>
</dbReference>
<evidence type="ECO:0000256" key="11">
    <source>
        <dbReference type="SAM" id="Phobius"/>
    </source>
</evidence>
<proteinExistence type="predicted"/>
<dbReference type="Gene3D" id="1.10.287.130">
    <property type="match status" value="1"/>
</dbReference>
<dbReference type="InterPro" id="IPR003594">
    <property type="entry name" value="HATPase_dom"/>
</dbReference>
<dbReference type="Proteomes" id="UP001216579">
    <property type="component" value="Unassembled WGS sequence"/>
</dbReference>
<evidence type="ECO:0000256" key="6">
    <source>
        <dbReference type="ARBA" id="ARBA00022692"/>
    </source>
</evidence>
<dbReference type="InterPro" id="IPR003661">
    <property type="entry name" value="HisK_dim/P_dom"/>
</dbReference>
<keyword evidence="7 13" id="KW-0418">Kinase</keyword>
<evidence type="ECO:0000259" key="12">
    <source>
        <dbReference type="PROSITE" id="PS50109"/>
    </source>
</evidence>
<keyword evidence="8 11" id="KW-1133">Transmembrane helix</keyword>
<keyword evidence="4" id="KW-0597">Phosphoprotein</keyword>
<dbReference type="InterPro" id="IPR036097">
    <property type="entry name" value="HisK_dim/P_sf"/>
</dbReference>
<dbReference type="InterPro" id="IPR050428">
    <property type="entry name" value="TCS_sensor_his_kinase"/>
</dbReference>